<accession>A0A1P8UUT9</accession>
<gene>
    <name evidence="1" type="ORF">Ga0080574_TMP2782</name>
</gene>
<evidence type="ECO:0000313" key="2">
    <source>
        <dbReference type="Proteomes" id="UP000187059"/>
    </source>
</evidence>
<organism evidence="1 2">
    <name type="scientific">Salipiger abyssi</name>
    <dbReference type="NCBI Taxonomy" id="1250539"/>
    <lineage>
        <taxon>Bacteria</taxon>
        <taxon>Pseudomonadati</taxon>
        <taxon>Pseudomonadota</taxon>
        <taxon>Alphaproteobacteria</taxon>
        <taxon>Rhodobacterales</taxon>
        <taxon>Roseobacteraceae</taxon>
        <taxon>Salipiger</taxon>
    </lineage>
</organism>
<proteinExistence type="predicted"/>
<dbReference type="EMBL" id="CP015093">
    <property type="protein sequence ID" value="APZ53116.1"/>
    <property type="molecule type" value="Genomic_DNA"/>
</dbReference>
<dbReference type="AlphaFoldDB" id="A0A1P8UUT9"/>
<sequence>MGAEPGPGRPKKVVEFKPRPRPRWFAFAKAAEISRILFLEARIERRKALIADDHAERLRIQDRCVKRMERAGRLN</sequence>
<dbReference type="KEGG" id="paby:Ga0080574_TMP2782"/>
<evidence type="ECO:0000313" key="1">
    <source>
        <dbReference type="EMBL" id="APZ53116.1"/>
    </source>
</evidence>
<reference evidence="1 2" key="1">
    <citation type="submission" date="2016-04" db="EMBL/GenBank/DDBJ databases">
        <title>Deep-sea bacteria in the southern Pacific.</title>
        <authorList>
            <person name="Tang K."/>
        </authorList>
    </citation>
    <scope>NUCLEOTIDE SEQUENCE [LARGE SCALE GENOMIC DNA]</scope>
    <source>
        <strain evidence="1 2">JLT2014</strain>
    </source>
</reference>
<name>A0A1P8UUT9_9RHOB</name>
<keyword evidence="2" id="KW-1185">Reference proteome</keyword>
<protein>
    <submittedName>
        <fullName evidence="1">Uncharacterized protein</fullName>
    </submittedName>
</protein>
<dbReference type="STRING" id="1250539.Ga0080574_TMP2782"/>
<dbReference type="Proteomes" id="UP000187059">
    <property type="component" value="Chromosome"/>
</dbReference>